<sequence length="79" mass="8861">MLVKISAWYLLGPQANRTYPESISSKILKQAVRVKEDCEKSSGCVDEEEEEEGEDDEEEEEDEENEASEAAGTDFISSK</sequence>
<dbReference type="EMBL" id="JAWZYT010007369">
    <property type="protein sequence ID" value="KAK4286735.1"/>
    <property type="molecule type" value="Genomic_DNA"/>
</dbReference>
<dbReference type="Proteomes" id="UP001292094">
    <property type="component" value="Unassembled WGS sequence"/>
</dbReference>
<evidence type="ECO:0000256" key="1">
    <source>
        <dbReference type="SAM" id="MobiDB-lite"/>
    </source>
</evidence>
<evidence type="ECO:0000313" key="3">
    <source>
        <dbReference type="Proteomes" id="UP001292094"/>
    </source>
</evidence>
<accession>A0AAE1NCL9</accession>
<proteinExistence type="predicted"/>
<protein>
    <submittedName>
        <fullName evidence="2">Uncharacterized protein</fullName>
    </submittedName>
</protein>
<keyword evidence="3" id="KW-1185">Reference proteome</keyword>
<reference evidence="2" key="1">
    <citation type="submission" date="2023-11" db="EMBL/GenBank/DDBJ databases">
        <title>Genome assemblies of two species of porcelain crab, Petrolisthes cinctipes and Petrolisthes manimaculis (Anomura: Porcellanidae).</title>
        <authorList>
            <person name="Angst P."/>
        </authorList>
    </citation>
    <scope>NUCLEOTIDE SEQUENCE</scope>
    <source>
        <strain evidence="2">PB745_02</strain>
        <tissue evidence="2">Gill</tissue>
    </source>
</reference>
<gene>
    <name evidence="2" type="ORF">Pmani_040173</name>
</gene>
<dbReference type="AlphaFoldDB" id="A0AAE1NCL9"/>
<name>A0AAE1NCL9_9EUCA</name>
<feature type="region of interest" description="Disordered" evidence="1">
    <location>
        <begin position="38"/>
        <end position="79"/>
    </location>
</feature>
<organism evidence="2 3">
    <name type="scientific">Petrolisthes manimaculis</name>
    <dbReference type="NCBI Taxonomy" id="1843537"/>
    <lineage>
        <taxon>Eukaryota</taxon>
        <taxon>Metazoa</taxon>
        <taxon>Ecdysozoa</taxon>
        <taxon>Arthropoda</taxon>
        <taxon>Crustacea</taxon>
        <taxon>Multicrustacea</taxon>
        <taxon>Malacostraca</taxon>
        <taxon>Eumalacostraca</taxon>
        <taxon>Eucarida</taxon>
        <taxon>Decapoda</taxon>
        <taxon>Pleocyemata</taxon>
        <taxon>Anomura</taxon>
        <taxon>Galatheoidea</taxon>
        <taxon>Porcellanidae</taxon>
        <taxon>Petrolisthes</taxon>
    </lineage>
</organism>
<comment type="caution">
    <text evidence="2">The sequence shown here is derived from an EMBL/GenBank/DDBJ whole genome shotgun (WGS) entry which is preliminary data.</text>
</comment>
<evidence type="ECO:0000313" key="2">
    <source>
        <dbReference type="EMBL" id="KAK4286735.1"/>
    </source>
</evidence>
<feature type="compositionally biased region" description="Acidic residues" evidence="1">
    <location>
        <begin position="45"/>
        <end position="67"/>
    </location>
</feature>